<keyword evidence="3" id="KW-1185">Reference proteome</keyword>
<dbReference type="Gene3D" id="1.40.20.10">
    <property type="entry name" value="CHAD domain"/>
    <property type="match status" value="1"/>
</dbReference>
<organism evidence="2 3">
    <name type="scientific">Rhodobacter calidifons</name>
    <dbReference type="NCBI Taxonomy" id="2715277"/>
    <lineage>
        <taxon>Bacteria</taxon>
        <taxon>Pseudomonadati</taxon>
        <taxon>Pseudomonadota</taxon>
        <taxon>Alphaproteobacteria</taxon>
        <taxon>Rhodobacterales</taxon>
        <taxon>Rhodobacter group</taxon>
        <taxon>Rhodobacter</taxon>
    </lineage>
</organism>
<evidence type="ECO:0000313" key="2">
    <source>
        <dbReference type="EMBL" id="NHB77790.1"/>
    </source>
</evidence>
<name>A0ABX0GA95_9RHOB</name>
<reference evidence="2 3" key="1">
    <citation type="journal article" date="2022" name="Microorganisms">
        <title>Genome Sequence and Characterization of a Xanthorhodopsin-Containing, Aerobic Anoxygenic Phototrophic Rhodobacter Species, Isolated from Mesophilic Conditions at Yellowstone National Park.</title>
        <authorList>
            <person name="Kyndt J.A."/>
            <person name="Robertson S."/>
            <person name="Shoffstall I.B."/>
            <person name="Ramaley R.F."/>
            <person name="Meyer T.E."/>
        </authorList>
    </citation>
    <scope>NUCLEOTIDE SEQUENCE [LARGE SCALE GENOMIC DNA]</scope>
    <source>
        <strain evidence="2 3">M37P</strain>
    </source>
</reference>
<dbReference type="PANTHER" id="PTHR39339:SF1">
    <property type="entry name" value="CHAD DOMAIN-CONTAINING PROTEIN"/>
    <property type="match status" value="1"/>
</dbReference>
<dbReference type="EMBL" id="JAANHS010000011">
    <property type="protein sequence ID" value="NHB77790.1"/>
    <property type="molecule type" value="Genomic_DNA"/>
</dbReference>
<protein>
    <submittedName>
        <fullName evidence="2">CHAD domain-containing protein</fullName>
    </submittedName>
</protein>
<proteinExistence type="predicted"/>
<evidence type="ECO:0000313" key="3">
    <source>
        <dbReference type="Proteomes" id="UP001515660"/>
    </source>
</evidence>
<dbReference type="InterPro" id="IPR038186">
    <property type="entry name" value="CHAD_dom_sf"/>
</dbReference>
<gene>
    <name evidence="2" type="ORF">G8O29_13790</name>
</gene>
<evidence type="ECO:0000259" key="1">
    <source>
        <dbReference type="PROSITE" id="PS51708"/>
    </source>
</evidence>
<dbReference type="PROSITE" id="PS51708">
    <property type="entry name" value="CHAD"/>
    <property type="match status" value="1"/>
</dbReference>
<dbReference type="SMART" id="SM00880">
    <property type="entry name" value="CHAD"/>
    <property type="match status" value="1"/>
</dbReference>
<dbReference type="Pfam" id="PF05235">
    <property type="entry name" value="CHAD"/>
    <property type="match status" value="1"/>
</dbReference>
<dbReference type="PANTHER" id="PTHR39339">
    <property type="entry name" value="SLR1444 PROTEIN"/>
    <property type="match status" value="1"/>
</dbReference>
<comment type="caution">
    <text evidence="2">The sequence shown here is derived from an EMBL/GenBank/DDBJ whole genome shotgun (WGS) entry which is preliminary data.</text>
</comment>
<dbReference type="Proteomes" id="UP001515660">
    <property type="component" value="Unassembled WGS sequence"/>
</dbReference>
<sequence length="289" mass="32286">MTYAFDLADTDLTASLRRIATEELASALARLDQIDAPRAVHGIRKNLKKTRALLRLVRSGLAEQPAANQTLREVGLALSARRDAAVRLATLDRLFPDRPEPMQGLYSVLALPGPDLVAEPVGALRERLISVLDKVQGWSLSGKDTRILRAGLADTRAKALRTARAARRSPHLDEAFHDWRKRAKDFWYQSRLFAPVWPDLFAPLVASADRLGEMLGDHHDLAVLRAHVAALPDAQVPDLTRQMLARRLDAAQAEIEARAFPLSARLFAGDPEAIARIWTDWRRIWRENA</sequence>
<dbReference type="RefSeq" id="WP_166403811.1">
    <property type="nucleotide sequence ID" value="NZ_JAANHS010000011.1"/>
</dbReference>
<accession>A0ABX0GA95</accession>
<dbReference type="InterPro" id="IPR007899">
    <property type="entry name" value="CHAD_dom"/>
</dbReference>
<feature type="domain" description="CHAD" evidence="1">
    <location>
        <begin position="9"/>
        <end position="286"/>
    </location>
</feature>